<evidence type="ECO:0000256" key="1">
    <source>
        <dbReference type="SAM" id="MobiDB-lite"/>
    </source>
</evidence>
<proteinExistence type="predicted"/>
<name>A0A401P3E7_SCYTO</name>
<protein>
    <submittedName>
        <fullName evidence="2">Uncharacterized protein</fullName>
    </submittedName>
</protein>
<keyword evidence="3" id="KW-1185">Reference proteome</keyword>
<evidence type="ECO:0000313" key="3">
    <source>
        <dbReference type="Proteomes" id="UP000288216"/>
    </source>
</evidence>
<dbReference type="AlphaFoldDB" id="A0A401P3E7"/>
<dbReference type="EMBL" id="BFAA01001584">
    <property type="protein sequence ID" value="GCB67654.1"/>
    <property type="molecule type" value="Genomic_DNA"/>
</dbReference>
<organism evidence="2 3">
    <name type="scientific">Scyliorhinus torazame</name>
    <name type="common">Cloudy catshark</name>
    <name type="synonym">Catulus torazame</name>
    <dbReference type="NCBI Taxonomy" id="75743"/>
    <lineage>
        <taxon>Eukaryota</taxon>
        <taxon>Metazoa</taxon>
        <taxon>Chordata</taxon>
        <taxon>Craniata</taxon>
        <taxon>Vertebrata</taxon>
        <taxon>Chondrichthyes</taxon>
        <taxon>Elasmobranchii</taxon>
        <taxon>Galeomorphii</taxon>
        <taxon>Galeoidea</taxon>
        <taxon>Carcharhiniformes</taxon>
        <taxon>Scyliorhinidae</taxon>
        <taxon>Scyliorhinus</taxon>
    </lineage>
</organism>
<reference evidence="2 3" key="1">
    <citation type="journal article" date="2018" name="Nat. Ecol. Evol.">
        <title>Shark genomes provide insights into elasmobranch evolution and the origin of vertebrates.</title>
        <authorList>
            <person name="Hara Y"/>
            <person name="Yamaguchi K"/>
            <person name="Onimaru K"/>
            <person name="Kadota M"/>
            <person name="Koyanagi M"/>
            <person name="Keeley SD"/>
            <person name="Tatsumi K"/>
            <person name="Tanaka K"/>
            <person name="Motone F"/>
            <person name="Kageyama Y"/>
            <person name="Nozu R"/>
            <person name="Adachi N"/>
            <person name="Nishimura O"/>
            <person name="Nakagawa R"/>
            <person name="Tanegashima C"/>
            <person name="Kiyatake I"/>
            <person name="Matsumoto R"/>
            <person name="Murakumo K"/>
            <person name="Nishida K"/>
            <person name="Terakita A"/>
            <person name="Kuratani S"/>
            <person name="Sato K"/>
            <person name="Hyodo S Kuraku.S."/>
        </authorList>
    </citation>
    <scope>NUCLEOTIDE SEQUENCE [LARGE SCALE GENOMIC DNA]</scope>
</reference>
<evidence type="ECO:0000313" key="2">
    <source>
        <dbReference type="EMBL" id="GCB67654.1"/>
    </source>
</evidence>
<sequence length="100" mass="11928">MESNADSKREMQNIVCQNLPIHIMQADVSVDRIKFTYDGAKARKKRRRKKRHFKRLKERLKELVLAQRPERKLFFRAKKQDSEFGRSSGDQLEDAVHLNM</sequence>
<comment type="caution">
    <text evidence="2">The sequence shown here is derived from an EMBL/GenBank/DDBJ whole genome shotgun (WGS) entry which is preliminary data.</text>
</comment>
<gene>
    <name evidence="2" type="ORF">scyTo_0005174</name>
</gene>
<accession>A0A401P3E7</accession>
<dbReference type="Proteomes" id="UP000288216">
    <property type="component" value="Unassembled WGS sequence"/>
</dbReference>
<feature type="region of interest" description="Disordered" evidence="1">
    <location>
        <begin position="80"/>
        <end position="100"/>
    </location>
</feature>